<dbReference type="Proteomes" id="UP000218287">
    <property type="component" value="Plasmid Plasmid2 dna"/>
</dbReference>
<dbReference type="Pfam" id="PF26355">
    <property type="entry name" value="HTH_VMAP-M9"/>
    <property type="match status" value="1"/>
</dbReference>
<evidence type="ECO:0000313" key="3">
    <source>
        <dbReference type="EMBL" id="BAY20059.1"/>
    </source>
</evidence>
<dbReference type="InterPro" id="IPR058651">
    <property type="entry name" value="HTH_VMAP-M9"/>
</dbReference>
<reference evidence="3 4" key="1">
    <citation type="submission" date="2017-06" db="EMBL/GenBank/DDBJ databases">
        <title>Genome sequencing of cyanobaciteial culture collection at National Institute for Environmental Studies (NIES).</title>
        <authorList>
            <person name="Hirose Y."/>
            <person name="Shimura Y."/>
            <person name="Fujisawa T."/>
            <person name="Nakamura Y."/>
            <person name="Kawachi M."/>
        </authorList>
    </citation>
    <scope>NUCLEOTIDE SEQUENCE [LARGE SCALE GENOMIC DNA]</scope>
    <source>
        <strain evidence="3 4">NIES-21</strain>
        <plasmid evidence="4">Plasmid2 dna</plasmid>
    </source>
</reference>
<dbReference type="AlphaFoldDB" id="A0A1Z4GRD7"/>
<evidence type="ECO:0000259" key="2">
    <source>
        <dbReference type="Pfam" id="PF26355"/>
    </source>
</evidence>
<dbReference type="GO" id="GO:0043531">
    <property type="term" value="F:ADP binding"/>
    <property type="evidence" value="ECO:0007669"/>
    <property type="project" value="InterPro"/>
</dbReference>
<feature type="domain" description="vWA-MoxR associated protein N-terminal HTH" evidence="2">
    <location>
        <begin position="8"/>
        <end position="80"/>
    </location>
</feature>
<evidence type="ECO:0000259" key="1">
    <source>
        <dbReference type="Pfam" id="PF00931"/>
    </source>
</evidence>
<sequence>MNLIEISDLESILDMLEEKVLQHSQRPLSEAERIVIRGAWNGKDYKEMASESGYNTFYLQQKVAPPLWIMLSEIIGDEVKVRKLSLKNNLISFINKDNISTLENLNLENDPLFEQTKFYGALPKRKCFYGREKEIQYVSKRVKSSKEQCVALVGVGGIGKSLLAAKLIEELVSKHSKYYNLVIWKKVKCNLSVNDLVSELISIFDVDSTKKSFRFKTSDLLIRLKSHPCLIILDGLEALVQANDFKQKIEYGNFLTQLTEEEHQSCIILTSQLPIEEIIYTDTTLLYTNLQIKGLEENAALQIFHEKKIYGEECKKLIKTYRGNPSELESVAERINRYFGGNIQKFFDYKTTFIGQQLQAMLNQQFRQSGLLSDLQRQIMIYLADEVSDEFKLIPFSKIVENLRKRMTSDLSISELITAMEVLEQRSLIESTKKIGKDEVQYGLEPVVRKYILVDPFGFVHNKNYTEDTEHILNECA</sequence>
<dbReference type="Pfam" id="PF00931">
    <property type="entry name" value="NB-ARC"/>
    <property type="match status" value="1"/>
</dbReference>
<protein>
    <submittedName>
        <fullName evidence="3">Uncharacterized protein</fullName>
    </submittedName>
</protein>
<dbReference type="SUPFAM" id="SSF52540">
    <property type="entry name" value="P-loop containing nucleoside triphosphate hydrolases"/>
    <property type="match status" value="1"/>
</dbReference>
<geneLocation type="plasmid" evidence="4">
    <name>Plasmid2 dna</name>
</geneLocation>
<feature type="domain" description="NB-ARC" evidence="1">
    <location>
        <begin position="132"/>
        <end position="307"/>
    </location>
</feature>
<gene>
    <name evidence="3" type="ORF">NIES21_59290</name>
</gene>
<organism evidence="3 4">
    <name type="scientific">Anabaenopsis circularis NIES-21</name>
    <dbReference type="NCBI Taxonomy" id="1085406"/>
    <lineage>
        <taxon>Bacteria</taxon>
        <taxon>Bacillati</taxon>
        <taxon>Cyanobacteriota</taxon>
        <taxon>Cyanophyceae</taxon>
        <taxon>Nostocales</taxon>
        <taxon>Nodulariaceae</taxon>
        <taxon>Anabaenopsis</taxon>
    </lineage>
</organism>
<dbReference type="Gene3D" id="3.40.50.300">
    <property type="entry name" value="P-loop containing nucleotide triphosphate hydrolases"/>
    <property type="match status" value="1"/>
</dbReference>
<proteinExistence type="predicted"/>
<evidence type="ECO:0000313" key="4">
    <source>
        <dbReference type="Proteomes" id="UP000218287"/>
    </source>
</evidence>
<dbReference type="OrthoDB" id="572669at2"/>
<accession>A0A1Z4GRD7</accession>
<dbReference type="EMBL" id="AP018176">
    <property type="protein sequence ID" value="BAY20059.1"/>
    <property type="molecule type" value="Genomic_DNA"/>
</dbReference>
<keyword evidence="4" id="KW-1185">Reference proteome</keyword>
<dbReference type="InterPro" id="IPR002182">
    <property type="entry name" value="NB-ARC"/>
</dbReference>
<name>A0A1Z4GRD7_9CYAN</name>
<keyword evidence="3" id="KW-0614">Plasmid</keyword>
<dbReference type="PANTHER" id="PTHR36766">
    <property type="entry name" value="PLANT BROAD-SPECTRUM MILDEW RESISTANCE PROTEIN RPW8"/>
    <property type="match status" value="1"/>
</dbReference>
<dbReference type="InterPro" id="IPR027417">
    <property type="entry name" value="P-loop_NTPase"/>
</dbReference>